<keyword evidence="2" id="KW-1185">Reference proteome</keyword>
<dbReference type="EMBL" id="NNRM01000014">
    <property type="protein sequence ID" value="OYR28543.1"/>
    <property type="molecule type" value="Genomic_DNA"/>
</dbReference>
<name>A0A256GMY8_9HYPH</name>
<evidence type="ECO:0000313" key="2">
    <source>
        <dbReference type="Proteomes" id="UP000216188"/>
    </source>
</evidence>
<accession>A0A256GMY8</accession>
<gene>
    <name evidence="1" type="ORF">CEV34_1106</name>
</gene>
<dbReference type="AlphaFoldDB" id="A0A256GMY8"/>
<sequence length="60" mass="6360">MGDLSSVIRSQTQGGIAEPSLSHVRMLPASGIDCCCVIIVLLKCRGPMRTTPQAMGGMFH</sequence>
<organism evidence="1 2">
    <name type="scientific">Brucella pseudogrignonensis</name>
    <dbReference type="NCBI Taxonomy" id="419475"/>
    <lineage>
        <taxon>Bacteria</taxon>
        <taxon>Pseudomonadati</taxon>
        <taxon>Pseudomonadota</taxon>
        <taxon>Alphaproteobacteria</taxon>
        <taxon>Hyphomicrobiales</taxon>
        <taxon>Brucellaceae</taxon>
        <taxon>Brucella/Ochrobactrum group</taxon>
        <taxon>Brucella</taxon>
    </lineage>
</organism>
<evidence type="ECO:0000313" key="1">
    <source>
        <dbReference type="EMBL" id="OYR28543.1"/>
    </source>
</evidence>
<proteinExistence type="predicted"/>
<comment type="caution">
    <text evidence="1">The sequence shown here is derived from an EMBL/GenBank/DDBJ whole genome shotgun (WGS) entry which is preliminary data.</text>
</comment>
<dbReference type="Proteomes" id="UP000216188">
    <property type="component" value="Unassembled WGS sequence"/>
</dbReference>
<reference evidence="1 2" key="1">
    <citation type="submission" date="2017-07" db="EMBL/GenBank/DDBJ databases">
        <title>Phylogenetic study on the rhizospheric bacterium Ochrobactrum sp. A44.</title>
        <authorList>
            <person name="Krzyzanowska D.M."/>
            <person name="Ossowicki A."/>
            <person name="Rajewska M."/>
            <person name="Maciag T."/>
            <person name="Kaczynski Z."/>
            <person name="Czerwicka M."/>
            <person name="Jafra S."/>
        </authorList>
    </citation>
    <scope>NUCLEOTIDE SEQUENCE [LARGE SCALE GENOMIC DNA]</scope>
    <source>
        <strain evidence="1 2">CCUG 30717</strain>
    </source>
</reference>
<protein>
    <submittedName>
        <fullName evidence="1">Uncharacterized protein</fullName>
    </submittedName>
</protein>